<evidence type="ECO:0000256" key="3">
    <source>
        <dbReference type="ARBA" id="ARBA00022692"/>
    </source>
</evidence>
<evidence type="ECO:0000256" key="8">
    <source>
        <dbReference type="ARBA" id="ARBA00023170"/>
    </source>
</evidence>
<keyword evidence="7" id="KW-0472">Membrane</keyword>
<comment type="caution">
    <text evidence="10">The sequence shown here is derived from an EMBL/GenBank/DDBJ whole genome shotgun (WGS) entry which is preliminary data.</text>
</comment>
<evidence type="ECO:0000256" key="7">
    <source>
        <dbReference type="ARBA" id="ARBA00023136"/>
    </source>
</evidence>
<dbReference type="AlphaFoldDB" id="A0AAW0JGB7"/>
<keyword evidence="5" id="KW-0677">Repeat</keyword>
<dbReference type="PANTHER" id="PTHR48063:SF94">
    <property type="match status" value="1"/>
</dbReference>
<gene>
    <name evidence="10" type="primary">RLP6_4</name>
    <name evidence="10" type="ORF">CFP56_033102</name>
</gene>
<organism evidence="10 11">
    <name type="scientific">Quercus suber</name>
    <name type="common">Cork oak</name>
    <dbReference type="NCBI Taxonomy" id="58331"/>
    <lineage>
        <taxon>Eukaryota</taxon>
        <taxon>Viridiplantae</taxon>
        <taxon>Streptophyta</taxon>
        <taxon>Embryophyta</taxon>
        <taxon>Tracheophyta</taxon>
        <taxon>Spermatophyta</taxon>
        <taxon>Magnoliopsida</taxon>
        <taxon>eudicotyledons</taxon>
        <taxon>Gunneridae</taxon>
        <taxon>Pentapetalae</taxon>
        <taxon>rosids</taxon>
        <taxon>fabids</taxon>
        <taxon>Fagales</taxon>
        <taxon>Fagaceae</taxon>
        <taxon>Quercus</taxon>
    </lineage>
</organism>
<keyword evidence="8" id="KW-0675">Receptor</keyword>
<dbReference type="EMBL" id="PKMF04000574">
    <property type="protein sequence ID" value="KAK7825507.1"/>
    <property type="molecule type" value="Genomic_DNA"/>
</dbReference>
<keyword evidence="9" id="KW-0325">Glycoprotein</keyword>
<proteinExistence type="predicted"/>
<comment type="subcellular location">
    <subcellularLocation>
        <location evidence="1">Membrane</location>
        <topology evidence="1">Single-pass type I membrane protein</topology>
    </subcellularLocation>
</comment>
<keyword evidence="6" id="KW-1133">Transmembrane helix</keyword>
<evidence type="ECO:0000256" key="6">
    <source>
        <dbReference type="ARBA" id="ARBA00022989"/>
    </source>
</evidence>
<keyword evidence="4" id="KW-0732">Signal</keyword>
<evidence type="ECO:0000313" key="11">
    <source>
        <dbReference type="Proteomes" id="UP000237347"/>
    </source>
</evidence>
<keyword evidence="11" id="KW-1185">Reference proteome</keyword>
<evidence type="ECO:0000256" key="9">
    <source>
        <dbReference type="ARBA" id="ARBA00023180"/>
    </source>
</evidence>
<keyword evidence="2" id="KW-0433">Leucine-rich repeat</keyword>
<dbReference type="GO" id="GO:0016020">
    <property type="term" value="C:membrane"/>
    <property type="evidence" value="ECO:0007669"/>
    <property type="project" value="UniProtKB-SubCell"/>
</dbReference>
<dbReference type="InterPro" id="IPR032675">
    <property type="entry name" value="LRR_dom_sf"/>
</dbReference>
<reference evidence="10 11" key="1">
    <citation type="journal article" date="2018" name="Sci. Data">
        <title>The draft genome sequence of cork oak.</title>
        <authorList>
            <person name="Ramos A.M."/>
            <person name="Usie A."/>
            <person name="Barbosa P."/>
            <person name="Barros P.M."/>
            <person name="Capote T."/>
            <person name="Chaves I."/>
            <person name="Simoes F."/>
            <person name="Abreu I."/>
            <person name="Carrasquinho I."/>
            <person name="Faro C."/>
            <person name="Guimaraes J.B."/>
            <person name="Mendonca D."/>
            <person name="Nobrega F."/>
            <person name="Rodrigues L."/>
            <person name="Saibo N.J.M."/>
            <person name="Varela M.C."/>
            <person name="Egas C."/>
            <person name="Matos J."/>
            <person name="Miguel C.M."/>
            <person name="Oliveira M.M."/>
            <person name="Ricardo C.P."/>
            <person name="Goncalves S."/>
        </authorList>
    </citation>
    <scope>NUCLEOTIDE SEQUENCE [LARGE SCALE GENOMIC DNA]</scope>
    <source>
        <strain evidence="11">cv. HL8</strain>
    </source>
</reference>
<dbReference type="InterPro" id="IPR003591">
    <property type="entry name" value="Leu-rich_rpt_typical-subtyp"/>
</dbReference>
<dbReference type="Gene3D" id="3.80.10.10">
    <property type="entry name" value="Ribonuclease Inhibitor"/>
    <property type="match status" value="2"/>
</dbReference>
<evidence type="ECO:0000256" key="5">
    <source>
        <dbReference type="ARBA" id="ARBA00022737"/>
    </source>
</evidence>
<sequence>MLLSLKNLTLLSMSFNKLTLLPKTSSNATPQKFDIVGLASCNLTKFPDFLQNQNRLIPQLFWKTSTKTLTFLDLSHNFLTSFNQTHAALPWSSLLILNISSNRFQGSLPIPPPLISFYSISINEFSREIPSLICKLNFGTAEPDMLLSLKNLTLLSMSFNKLTLLPKTSSNATPQKFDIVGLASCNLTKFPDFLQNQNRLIPQLFWKTSTKTLTFLDLSHNFLTSFNQTHAALPWSSLLILNISSNRFQGSLPIPPPLISFYSISINEFSREIPSLICKLNLSNNN</sequence>
<evidence type="ECO:0000313" key="10">
    <source>
        <dbReference type="EMBL" id="KAK7825507.1"/>
    </source>
</evidence>
<accession>A0AAW0JGB7</accession>
<evidence type="ECO:0000256" key="4">
    <source>
        <dbReference type="ARBA" id="ARBA00022729"/>
    </source>
</evidence>
<keyword evidence="3" id="KW-0812">Transmembrane</keyword>
<dbReference type="InterPro" id="IPR046956">
    <property type="entry name" value="RLP23-like"/>
</dbReference>
<name>A0AAW0JGB7_QUESU</name>
<dbReference type="SMART" id="SM00369">
    <property type="entry name" value="LRR_TYP"/>
    <property type="match status" value="2"/>
</dbReference>
<evidence type="ECO:0000256" key="1">
    <source>
        <dbReference type="ARBA" id="ARBA00004479"/>
    </source>
</evidence>
<dbReference type="PANTHER" id="PTHR48063">
    <property type="entry name" value="LRR RECEPTOR-LIKE KINASE"/>
    <property type="match status" value="1"/>
</dbReference>
<dbReference type="SUPFAM" id="SSF52058">
    <property type="entry name" value="L domain-like"/>
    <property type="match status" value="1"/>
</dbReference>
<protein>
    <submittedName>
        <fullName evidence="10">Receptor-like protein 6</fullName>
    </submittedName>
</protein>
<evidence type="ECO:0000256" key="2">
    <source>
        <dbReference type="ARBA" id="ARBA00022614"/>
    </source>
</evidence>
<dbReference type="Proteomes" id="UP000237347">
    <property type="component" value="Unassembled WGS sequence"/>
</dbReference>